<dbReference type="AlphaFoldDB" id="A0A0J8GWG2"/>
<evidence type="ECO:0000256" key="2">
    <source>
        <dbReference type="ARBA" id="ARBA00004713"/>
    </source>
</evidence>
<evidence type="ECO:0000256" key="1">
    <source>
        <dbReference type="ARBA" id="ARBA00004515"/>
    </source>
</evidence>
<evidence type="ECO:0000313" key="16">
    <source>
        <dbReference type="EMBL" id="KMT65634.1"/>
    </source>
</evidence>
<keyword evidence="12 15" id="KW-0472">Membrane</keyword>
<gene>
    <name evidence="15" type="primary">kdkA</name>
    <name evidence="16" type="ORF">XM47_08025</name>
</gene>
<keyword evidence="10 15" id="KW-0067">ATP-binding</keyword>
<evidence type="ECO:0000256" key="12">
    <source>
        <dbReference type="ARBA" id="ARBA00023136"/>
    </source>
</evidence>
<dbReference type="NCBIfam" id="NF002475">
    <property type="entry name" value="PRK01723.1"/>
    <property type="match status" value="1"/>
</dbReference>
<dbReference type="STRING" id="1513271.XM47_08025"/>
<comment type="function">
    <text evidence="15">Catalyzes the ATP-dependent phosphorylation of the 3-deoxy-D-manno-octulosonic acid (Kdo) residue in Kdo-lipid IV(A) at the 4-OH position.</text>
</comment>
<dbReference type="GO" id="GO:0005524">
    <property type="term" value="F:ATP binding"/>
    <property type="evidence" value="ECO:0007669"/>
    <property type="project" value="UniProtKB-UniRule"/>
</dbReference>
<keyword evidence="7 15" id="KW-0808">Transferase</keyword>
<dbReference type="Pfam" id="PF06293">
    <property type="entry name" value="Kdo"/>
    <property type="match status" value="1"/>
</dbReference>
<dbReference type="OrthoDB" id="6854449at2"/>
<comment type="subcellular location">
    <subcellularLocation>
        <location evidence="1 15">Cell inner membrane</location>
        <topology evidence="1 15">Peripheral membrane protein</topology>
        <orientation evidence="1 15">Cytoplasmic side</orientation>
    </subcellularLocation>
</comment>
<dbReference type="PATRIC" id="fig|1513271.3.peg.1638"/>
<keyword evidence="8 15" id="KW-0547">Nucleotide-binding</keyword>
<dbReference type="InterPro" id="IPR011009">
    <property type="entry name" value="Kinase-like_dom_sf"/>
</dbReference>
<evidence type="ECO:0000256" key="6">
    <source>
        <dbReference type="ARBA" id="ARBA00022519"/>
    </source>
</evidence>
<dbReference type="GO" id="GO:0016301">
    <property type="term" value="F:kinase activity"/>
    <property type="evidence" value="ECO:0007669"/>
    <property type="project" value="UniProtKB-KW"/>
</dbReference>
<protein>
    <recommendedName>
        <fullName evidence="13 15">3-deoxy-D-manno-octulosonic acid kinase</fullName>
        <shortName evidence="15">Kdo kinase</shortName>
        <ecNumber evidence="4 15">2.7.1.166</ecNumber>
    </recommendedName>
</protein>
<dbReference type="EC" id="2.7.1.166" evidence="4 15"/>
<keyword evidence="9 15" id="KW-0418">Kinase</keyword>
<evidence type="ECO:0000256" key="4">
    <source>
        <dbReference type="ARBA" id="ARBA00011988"/>
    </source>
</evidence>
<comment type="catalytic activity">
    <reaction evidence="14 15">
        <text>an alpha-Kdo-(2-&gt;6)-lipid IVA + ATP = a 4-O-phospho-alpha-Kdo-(2-&gt;6)-lipid IVA + ADP + H(+)</text>
        <dbReference type="Rhea" id="RHEA:74271"/>
        <dbReference type="ChEBI" id="CHEBI:15378"/>
        <dbReference type="ChEBI" id="CHEBI:30616"/>
        <dbReference type="ChEBI" id="CHEBI:176428"/>
        <dbReference type="ChEBI" id="CHEBI:193140"/>
        <dbReference type="ChEBI" id="CHEBI:456216"/>
        <dbReference type="EC" id="2.7.1.166"/>
    </reaction>
</comment>
<sequence length="239" mass="28013">MPQVSRLTNREFLISSDNVNFSMSSDWFSPSYWQQNDAVTGQSQGRNITYFVKHQDKQLVLRHYYRGGLIGKIAKDGYLYAGLKQSRVYKEFALLEKMLELGLPVPKPIAARLVKKLHLYTADIIMEQIPLAQDLFQILKVRALTKDEWINLGNTIAKFHQNGIYHADLNIHNLMMDNTGKIWLIDFDRGQIKPNKAKWQKSNLERLKRSLEKEKSKYPEFNWQANQWLHLLKGYQSQD</sequence>
<proteinExistence type="inferred from homology"/>
<evidence type="ECO:0000256" key="11">
    <source>
        <dbReference type="ARBA" id="ARBA00022985"/>
    </source>
</evidence>
<keyword evidence="5 15" id="KW-1003">Cell membrane</keyword>
<accession>A0A0J8GWG2</accession>
<dbReference type="Gene3D" id="1.10.510.10">
    <property type="entry name" value="Transferase(Phosphotransferase) domain 1"/>
    <property type="match status" value="1"/>
</dbReference>
<evidence type="ECO:0000256" key="8">
    <source>
        <dbReference type="ARBA" id="ARBA00022741"/>
    </source>
</evidence>
<evidence type="ECO:0000256" key="14">
    <source>
        <dbReference type="ARBA" id="ARBA00034417"/>
    </source>
</evidence>
<dbReference type="GO" id="GO:0009244">
    <property type="term" value="P:lipopolysaccharide core region biosynthetic process"/>
    <property type="evidence" value="ECO:0007669"/>
    <property type="project" value="UniProtKB-UniRule"/>
</dbReference>
<reference evidence="16 17" key="1">
    <citation type="submission" date="2015-04" db="EMBL/GenBank/DDBJ databases">
        <title>Draft Genome Sequence of the Novel Agar-Digesting Marine Bacterium Q1.</title>
        <authorList>
            <person name="Li Y."/>
            <person name="Li D."/>
            <person name="Chen G."/>
            <person name="Du Z."/>
        </authorList>
    </citation>
    <scope>NUCLEOTIDE SEQUENCE [LARGE SCALE GENOMIC DNA]</scope>
    <source>
        <strain evidence="16 17">Q1</strain>
    </source>
</reference>
<dbReference type="RefSeq" id="WP_048691451.1">
    <property type="nucleotide sequence ID" value="NZ_KQ130487.1"/>
</dbReference>
<feature type="active site" evidence="15">
    <location>
        <position position="168"/>
    </location>
</feature>
<name>A0A0J8GWG2_9ALTE</name>
<comment type="pathway">
    <text evidence="2 15">Bacterial outer membrane biogenesis; LPS core biosynthesis.</text>
</comment>
<organism evidence="16 17">
    <name type="scientific">Catenovulum maritimum</name>
    <dbReference type="NCBI Taxonomy" id="1513271"/>
    <lineage>
        <taxon>Bacteria</taxon>
        <taxon>Pseudomonadati</taxon>
        <taxon>Pseudomonadota</taxon>
        <taxon>Gammaproteobacteria</taxon>
        <taxon>Alteromonadales</taxon>
        <taxon>Alteromonadaceae</taxon>
        <taxon>Catenovulum</taxon>
    </lineage>
</organism>
<comment type="caution">
    <text evidence="16">The sequence shown here is derived from an EMBL/GenBank/DDBJ whole genome shotgun (WGS) entry which is preliminary data.</text>
</comment>
<evidence type="ECO:0000256" key="5">
    <source>
        <dbReference type="ARBA" id="ARBA00022475"/>
    </source>
</evidence>
<keyword evidence="6 15" id="KW-0997">Cell inner membrane</keyword>
<evidence type="ECO:0000256" key="3">
    <source>
        <dbReference type="ARBA" id="ARBA00010327"/>
    </source>
</evidence>
<evidence type="ECO:0000256" key="7">
    <source>
        <dbReference type="ARBA" id="ARBA00022679"/>
    </source>
</evidence>
<keyword evidence="17" id="KW-1185">Reference proteome</keyword>
<dbReference type="InterPro" id="IPR022826">
    <property type="entry name" value="KDO_kinase"/>
</dbReference>
<evidence type="ECO:0000256" key="9">
    <source>
        <dbReference type="ARBA" id="ARBA00022777"/>
    </source>
</evidence>
<dbReference type="GO" id="GO:0016773">
    <property type="term" value="F:phosphotransferase activity, alcohol group as acceptor"/>
    <property type="evidence" value="ECO:0007669"/>
    <property type="project" value="UniProtKB-UniRule"/>
</dbReference>
<evidence type="ECO:0000256" key="10">
    <source>
        <dbReference type="ARBA" id="ARBA00022840"/>
    </source>
</evidence>
<evidence type="ECO:0000256" key="13">
    <source>
        <dbReference type="ARBA" id="ARBA00029511"/>
    </source>
</evidence>
<evidence type="ECO:0000256" key="15">
    <source>
        <dbReference type="HAMAP-Rule" id="MF_00521"/>
    </source>
</evidence>
<keyword evidence="11 15" id="KW-0448">Lipopolysaccharide biosynthesis</keyword>
<comment type="similarity">
    <text evidence="3 15">Belongs to the protein kinase superfamily. KdkA/RfaP family.</text>
</comment>
<dbReference type="HAMAP" id="MF_00521">
    <property type="entry name" value="KDO_kinase"/>
    <property type="match status" value="1"/>
</dbReference>
<evidence type="ECO:0000313" key="17">
    <source>
        <dbReference type="Proteomes" id="UP000037600"/>
    </source>
</evidence>
<dbReference type="GO" id="GO:0005886">
    <property type="term" value="C:plasma membrane"/>
    <property type="evidence" value="ECO:0007669"/>
    <property type="project" value="UniProtKB-SubCell"/>
</dbReference>
<dbReference type="SUPFAM" id="SSF56112">
    <property type="entry name" value="Protein kinase-like (PK-like)"/>
    <property type="match status" value="1"/>
</dbReference>
<dbReference type="UniPathway" id="UPA00958"/>
<dbReference type="Proteomes" id="UP000037600">
    <property type="component" value="Unassembled WGS sequence"/>
</dbReference>
<dbReference type="EMBL" id="LAZL01000010">
    <property type="protein sequence ID" value="KMT65634.1"/>
    <property type="molecule type" value="Genomic_DNA"/>
</dbReference>